<evidence type="ECO:0000313" key="4">
    <source>
        <dbReference type="Proteomes" id="UP000002191"/>
    </source>
</evidence>
<organism evidence="3 4">
    <name type="scientific">Pseudodesulfovibrio aespoeensis (strain ATCC 700646 / DSM 10631 / Aspo-2)</name>
    <name type="common">Desulfovibrio aespoeensis</name>
    <dbReference type="NCBI Taxonomy" id="643562"/>
    <lineage>
        <taxon>Bacteria</taxon>
        <taxon>Pseudomonadati</taxon>
        <taxon>Thermodesulfobacteriota</taxon>
        <taxon>Desulfovibrionia</taxon>
        <taxon>Desulfovibrionales</taxon>
        <taxon>Desulfovibrionaceae</taxon>
    </lineage>
</organism>
<reference evidence="4" key="1">
    <citation type="submission" date="2010-12" db="EMBL/GenBank/DDBJ databases">
        <title>Complete sequence of Desulfovibrio aespoeensis Aspo-2.</title>
        <authorList>
            <consortium name="US DOE Joint Genome Institute"/>
            <person name="Lucas S."/>
            <person name="Copeland A."/>
            <person name="Lapidus A."/>
            <person name="Cheng J.-F."/>
            <person name="Goodwin L."/>
            <person name="Pitluck S."/>
            <person name="Chertkov O."/>
            <person name="Misra M."/>
            <person name="Detter J.C."/>
            <person name="Han C."/>
            <person name="Tapia R."/>
            <person name="Land M."/>
            <person name="Hauser L."/>
            <person name="Kyrpides N."/>
            <person name="Ivanova N."/>
            <person name="Ovchinnikova G."/>
            <person name="Pedersen K."/>
            <person name="Jagevall S."/>
            <person name="Hazen T."/>
            <person name="Woyke T."/>
        </authorList>
    </citation>
    <scope>NUCLEOTIDE SEQUENCE [LARGE SCALE GENOMIC DNA]</scope>
    <source>
        <strain evidence="4">ATCC 700646 / DSM 10631 / Aspo-2</strain>
    </source>
</reference>
<dbReference type="eggNOG" id="ENOG50318R8">
    <property type="taxonomic scope" value="Bacteria"/>
</dbReference>
<evidence type="ECO:0000256" key="2">
    <source>
        <dbReference type="SAM" id="Phobius"/>
    </source>
</evidence>
<dbReference type="EMBL" id="CP002431">
    <property type="protein sequence ID" value="ADU61576.1"/>
    <property type="molecule type" value="Genomic_DNA"/>
</dbReference>
<evidence type="ECO:0000313" key="3">
    <source>
        <dbReference type="EMBL" id="ADU61576.1"/>
    </source>
</evidence>
<protein>
    <submittedName>
        <fullName evidence="3">Uncharacterized protein</fullName>
    </submittedName>
</protein>
<feature type="region of interest" description="Disordered" evidence="1">
    <location>
        <begin position="136"/>
        <end position="160"/>
    </location>
</feature>
<dbReference type="KEGG" id="das:Daes_0556"/>
<name>E6VYB8_PSEA9</name>
<keyword evidence="4" id="KW-1185">Reference proteome</keyword>
<keyword evidence="2" id="KW-1133">Transmembrane helix</keyword>
<reference evidence="3 4" key="2">
    <citation type="journal article" date="2014" name="Genome Announc.">
        <title>Complete Genome Sequence of the Subsurface, Mesophilic Sulfate-Reducing Bacterium Desulfovibrio aespoeensis Aspo-2.</title>
        <authorList>
            <person name="Pedersen K."/>
            <person name="Bengtsson A."/>
            <person name="Edlund J."/>
            <person name="Rabe L."/>
            <person name="Hazen T."/>
            <person name="Chakraborty R."/>
            <person name="Goodwin L."/>
            <person name="Shapiro N."/>
        </authorList>
    </citation>
    <scope>NUCLEOTIDE SEQUENCE [LARGE SCALE GENOMIC DNA]</scope>
    <source>
        <strain evidence="4">ATCC 700646 / DSM 10631 / Aspo-2</strain>
    </source>
</reference>
<dbReference type="Proteomes" id="UP000002191">
    <property type="component" value="Chromosome"/>
</dbReference>
<proteinExistence type="predicted"/>
<gene>
    <name evidence="3" type="ordered locus">Daes_0556</name>
</gene>
<dbReference type="AlphaFoldDB" id="E6VYB8"/>
<accession>E6VYB8</accession>
<sequence length="215" mass="23212">MRYPAHWGMRVVNEIPVGVTMKGSARAVLRKTAIIILLAVGLSGLPGCAVVGPLLSVGGMAGLAPLQYASSVYTVGEFTYEYAANDKDPGEVIQAKIDGVVTGDAFTLPDSARGYDAPKRYEAPRPMPDAMLARVETGPSAGERDVDSNPSLSASARQKRVEQLLGRRTLQFERLETRRMAFQQSRSRGRLTLRQTAMASTPNLFQGAKGETTLR</sequence>
<keyword evidence="2" id="KW-0812">Transmembrane</keyword>
<dbReference type="HOGENOM" id="CLU_1281463_0_0_7"/>
<keyword evidence="2" id="KW-0472">Membrane</keyword>
<feature type="transmembrane region" description="Helical" evidence="2">
    <location>
        <begin position="32"/>
        <end position="55"/>
    </location>
</feature>
<evidence type="ECO:0000256" key="1">
    <source>
        <dbReference type="SAM" id="MobiDB-lite"/>
    </source>
</evidence>